<feature type="modified residue" description="O-AMP-tyrosine" evidence="15">
    <location>
        <position position="398"/>
    </location>
</feature>
<evidence type="ECO:0000256" key="7">
    <source>
        <dbReference type="ARBA" id="ARBA00022598"/>
    </source>
</evidence>
<feature type="binding site" evidence="13">
    <location>
        <position position="207"/>
    </location>
    <ligand>
        <name>ATP</name>
        <dbReference type="ChEBI" id="CHEBI:30616"/>
    </ligand>
</feature>
<dbReference type="PROSITE" id="PS00180">
    <property type="entry name" value="GLNA_1"/>
    <property type="match status" value="1"/>
</dbReference>
<dbReference type="GO" id="GO:0005737">
    <property type="term" value="C:cytoplasm"/>
    <property type="evidence" value="ECO:0007669"/>
    <property type="project" value="UniProtKB-SubCell"/>
</dbReference>
<dbReference type="InterPro" id="IPR001637">
    <property type="entry name" value="Gln_synth_I_adenylation_site"/>
</dbReference>
<keyword evidence="23" id="KW-1185">Reference proteome</keyword>
<evidence type="ECO:0000256" key="5">
    <source>
        <dbReference type="ARBA" id="ARBA00022490"/>
    </source>
</evidence>
<dbReference type="eggNOG" id="COG0174">
    <property type="taxonomic scope" value="Bacteria"/>
</dbReference>
<dbReference type="OrthoDB" id="9807095at2"/>
<evidence type="ECO:0000256" key="1">
    <source>
        <dbReference type="ARBA" id="ARBA00004496"/>
    </source>
</evidence>
<dbReference type="PROSITE" id="PS00182">
    <property type="entry name" value="GLNA_ADENYLATION"/>
    <property type="match status" value="1"/>
</dbReference>
<dbReference type="InterPro" id="IPR004809">
    <property type="entry name" value="Gln_synth_I"/>
</dbReference>
<evidence type="ECO:0000313" key="23">
    <source>
        <dbReference type="Proteomes" id="UP000001880"/>
    </source>
</evidence>
<evidence type="ECO:0000259" key="21">
    <source>
        <dbReference type="PROSITE" id="PS51987"/>
    </source>
</evidence>
<comment type="catalytic activity">
    <reaction evidence="19">
        <text>L-glutamate + NH4(+) + ATP = L-glutamine + ADP + phosphate + H(+)</text>
        <dbReference type="Rhea" id="RHEA:16169"/>
        <dbReference type="ChEBI" id="CHEBI:15378"/>
        <dbReference type="ChEBI" id="CHEBI:28938"/>
        <dbReference type="ChEBI" id="CHEBI:29985"/>
        <dbReference type="ChEBI" id="CHEBI:30616"/>
        <dbReference type="ChEBI" id="CHEBI:43474"/>
        <dbReference type="ChEBI" id="CHEBI:58359"/>
        <dbReference type="ChEBI" id="CHEBI:456216"/>
        <dbReference type="EC" id="6.3.1.2"/>
    </reaction>
</comment>
<reference evidence="22 23" key="1">
    <citation type="journal article" date="2010" name="Stand. Genomic Sci.">
        <title>Complete genome sequence of Haliangium ochraceum type strain (SMP-2).</title>
        <authorList>
            <consortium name="US DOE Joint Genome Institute (JGI-PGF)"/>
            <person name="Ivanova N."/>
            <person name="Daum C."/>
            <person name="Lang E."/>
            <person name="Abt B."/>
            <person name="Kopitz M."/>
            <person name="Saunders E."/>
            <person name="Lapidus A."/>
            <person name="Lucas S."/>
            <person name="Glavina Del Rio T."/>
            <person name="Nolan M."/>
            <person name="Tice H."/>
            <person name="Copeland A."/>
            <person name="Cheng J.F."/>
            <person name="Chen F."/>
            <person name="Bruce D."/>
            <person name="Goodwin L."/>
            <person name="Pitluck S."/>
            <person name="Mavromatis K."/>
            <person name="Pati A."/>
            <person name="Mikhailova N."/>
            <person name="Chen A."/>
            <person name="Palaniappan K."/>
            <person name="Land M."/>
            <person name="Hauser L."/>
            <person name="Chang Y.J."/>
            <person name="Jeffries C.D."/>
            <person name="Detter J.C."/>
            <person name="Brettin T."/>
            <person name="Rohde M."/>
            <person name="Goker M."/>
            <person name="Bristow J."/>
            <person name="Markowitz V."/>
            <person name="Eisen J.A."/>
            <person name="Hugenholtz P."/>
            <person name="Kyrpides N.C."/>
            <person name="Klenk H.P."/>
        </authorList>
    </citation>
    <scope>NUCLEOTIDE SEQUENCE [LARGE SCALE GENOMIC DNA]</scope>
    <source>
        <strain evidence="23">DSM 14365 / CIP 107738 / JCM 11303 / AJ 13395 / SMP-2</strain>
    </source>
</reference>
<evidence type="ECO:0000256" key="10">
    <source>
        <dbReference type="ARBA" id="ARBA00022840"/>
    </source>
</evidence>
<dbReference type="GO" id="GO:0006542">
    <property type="term" value="P:glutamine biosynthetic process"/>
    <property type="evidence" value="ECO:0007669"/>
    <property type="project" value="InterPro"/>
</dbReference>
<keyword evidence="7 19" id="KW-0436">Ligase</keyword>
<evidence type="ECO:0000256" key="9">
    <source>
        <dbReference type="ARBA" id="ARBA00022741"/>
    </source>
</evidence>
<dbReference type="Gene3D" id="3.10.20.70">
    <property type="entry name" value="Glutamine synthetase, N-terminal domain"/>
    <property type="match status" value="1"/>
</dbReference>
<dbReference type="NCBIfam" id="TIGR00653">
    <property type="entry name" value="GlnA"/>
    <property type="match status" value="1"/>
</dbReference>
<feature type="binding site" evidence="13">
    <location>
        <position position="353"/>
    </location>
    <ligand>
        <name>ATP</name>
        <dbReference type="ChEBI" id="CHEBI:30616"/>
    </ligand>
</feature>
<dbReference type="Pfam" id="PF00120">
    <property type="entry name" value="Gln-synt_C"/>
    <property type="match status" value="1"/>
</dbReference>
<evidence type="ECO:0000256" key="11">
    <source>
        <dbReference type="ARBA" id="ARBA00022842"/>
    </source>
</evidence>
<feature type="domain" description="GS beta-grasp" evidence="20">
    <location>
        <begin position="13"/>
        <end position="96"/>
    </location>
</feature>
<evidence type="ECO:0000313" key="22">
    <source>
        <dbReference type="EMBL" id="ACY17066.1"/>
    </source>
</evidence>
<evidence type="ECO:0000256" key="17">
    <source>
        <dbReference type="RuleBase" id="RU000384"/>
    </source>
</evidence>
<evidence type="ECO:0000256" key="13">
    <source>
        <dbReference type="PIRSR" id="PIRSR604809-2"/>
    </source>
</evidence>
<dbReference type="GO" id="GO:0016020">
    <property type="term" value="C:membrane"/>
    <property type="evidence" value="ECO:0007669"/>
    <property type="project" value="TreeGrafter"/>
</dbReference>
<keyword evidence="6 15" id="KW-0597">Phosphoprotein</keyword>
<dbReference type="SMART" id="SM01230">
    <property type="entry name" value="Gln-synt_C"/>
    <property type="match status" value="1"/>
</dbReference>
<dbReference type="InterPro" id="IPR008146">
    <property type="entry name" value="Gln_synth_cat_dom"/>
</dbReference>
<comment type="subcellular location">
    <subcellularLocation>
        <location evidence="1 18">Cytoplasm</location>
    </subcellularLocation>
</comment>
<dbReference type="InterPro" id="IPR008147">
    <property type="entry name" value="Gln_synt_N"/>
</dbReference>
<feature type="binding site" evidence="13">
    <location>
        <position position="339"/>
    </location>
    <ligand>
        <name>ATP</name>
        <dbReference type="ChEBI" id="CHEBI:30616"/>
    </ligand>
</feature>
<evidence type="ECO:0000256" key="2">
    <source>
        <dbReference type="ARBA" id="ARBA00009897"/>
    </source>
</evidence>
<dbReference type="PROSITE" id="PS51987">
    <property type="entry name" value="GS_CATALYTIC"/>
    <property type="match status" value="1"/>
</dbReference>
<feature type="binding site" evidence="14">
    <location>
        <position position="129"/>
    </location>
    <ligand>
        <name>Mg(2+)</name>
        <dbReference type="ChEBI" id="CHEBI:18420"/>
        <label>1</label>
    </ligand>
</feature>
<comment type="subunit">
    <text evidence="3 18">Oligomer of 12 subunits arranged in the form of two hexagons.</text>
</comment>
<protein>
    <recommendedName>
        <fullName evidence="4 19">Glutamine synthetase</fullName>
        <ecNumber evidence="19">6.3.1.2</ecNumber>
    </recommendedName>
</protein>
<dbReference type="Proteomes" id="UP000001880">
    <property type="component" value="Chromosome"/>
</dbReference>
<feature type="binding site" evidence="12">
    <location>
        <position position="327"/>
    </location>
    <ligand>
        <name>L-glutamate</name>
        <dbReference type="ChEBI" id="CHEBI:29985"/>
    </ligand>
</feature>
<dbReference type="PROSITE" id="PS51986">
    <property type="entry name" value="GS_BETA_GRASP"/>
    <property type="match status" value="1"/>
</dbReference>
<feature type="binding site" evidence="12">
    <location>
        <position position="360"/>
    </location>
    <ligand>
        <name>L-glutamate</name>
        <dbReference type="ChEBI" id="CHEBI:29985"/>
    </ligand>
</feature>
<dbReference type="SUPFAM" id="SSF55931">
    <property type="entry name" value="Glutamine synthetase/guanido kinase"/>
    <property type="match status" value="1"/>
</dbReference>
<dbReference type="GO" id="GO:0004356">
    <property type="term" value="F:glutamine synthetase activity"/>
    <property type="evidence" value="ECO:0007669"/>
    <property type="project" value="UniProtKB-EC"/>
</dbReference>
<dbReference type="PANTHER" id="PTHR43407">
    <property type="entry name" value="GLUTAMINE SYNTHETASE"/>
    <property type="match status" value="1"/>
</dbReference>
<evidence type="ECO:0000256" key="14">
    <source>
        <dbReference type="PIRSR" id="PIRSR604809-3"/>
    </source>
</evidence>
<gene>
    <name evidence="22" type="ordered locus">Hoch_4575</name>
</gene>
<feature type="binding site" evidence="12">
    <location>
        <begin position="264"/>
        <end position="265"/>
    </location>
    <ligand>
        <name>L-glutamate</name>
        <dbReference type="ChEBI" id="CHEBI:29985"/>
    </ligand>
</feature>
<dbReference type="GO" id="GO:0005524">
    <property type="term" value="F:ATP binding"/>
    <property type="evidence" value="ECO:0007669"/>
    <property type="project" value="UniProtKB-KW"/>
</dbReference>
<dbReference type="InterPro" id="IPR014746">
    <property type="entry name" value="Gln_synth/guanido_kin_cat_dom"/>
</dbReference>
<comment type="cofactor">
    <cofactor evidence="14">
        <name>Mg(2+)</name>
        <dbReference type="ChEBI" id="CHEBI:18420"/>
    </cofactor>
    <text evidence="14">Binds 2 Mg(2+) ions per subunit.</text>
</comment>
<dbReference type="STRING" id="502025.Hoch_4575"/>
<evidence type="ECO:0000259" key="20">
    <source>
        <dbReference type="PROSITE" id="PS51986"/>
    </source>
</evidence>
<evidence type="ECO:0000256" key="15">
    <source>
        <dbReference type="PIRSR" id="PIRSR604809-50"/>
    </source>
</evidence>
<proteinExistence type="inferred from homology"/>
<keyword evidence="9 13" id="KW-0547">Nucleotide-binding</keyword>
<feature type="domain" description="GS catalytic" evidence="21">
    <location>
        <begin position="104"/>
        <end position="470"/>
    </location>
</feature>
<dbReference type="SUPFAM" id="SSF54368">
    <property type="entry name" value="Glutamine synthetase, N-terminal domain"/>
    <property type="match status" value="1"/>
</dbReference>
<feature type="binding site" evidence="12">
    <location>
        <position position="321"/>
    </location>
    <ligand>
        <name>L-glutamate</name>
        <dbReference type="ChEBI" id="CHEBI:29985"/>
    </ligand>
</feature>
<feature type="binding site" evidence="14">
    <location>
        <position position="269"/>
    </location>
    <ligand>
        <name>Mg(2+)</name>
        <dbReference type="ChEBI" id="CHEBI:18420"/>
        <label>1</label>
    </ligand>
</feature>
<dbReference type="InterPro" id="IPR027303">
    <property type="entry name" value="Gln_synth_gly_rich_site"/>
</dbReference>
<keyword evidence="11 14" id="KW-0460">Magnesium</keyword>
<dbReference type="KEGG" id="hoh:Hoch_4575"/>
<organism evidence="22 23">
    <name type="scientific">Haliangium ochraceum (strain DSM 14365 / JCM 11303 / SMP-2)</name>
    <dbReference type="NCBI Taxonomy" id="502025"/>
    <lineage>
        <taxon>Bacteria</taxon>
        <taxon>Pseudomonadati</taxon>
        <taxon>Myxococcota</taxon>
        <taxon>Polyangia</taxon>
        <taxon>Haliangiales</taxon>
        <taxon>Kofleriaceae</taxon>
        <taxon>Haliangium</taxon>
    </lineage>
</organism>
<evidence type="ECO:0000256" key="12">
    <source>
        <dbReference type="PIRSR" id="PIRSR604809-1"/>
    </source>
</evidence>
<accession>D0LQ29</accession>
<dbReference type="AlphaFoldDB" id="D0LQ29"/>
<evidence type="ECO:0000256" key="8">
    <source>
        <dbReference type="ARBA" id="ARBA00022723"/>
    </source>
</evidence>
<sequence length="470" mass="52455">MKPADLVKFAQDNNAKMIDCKFIDFVGSWQHITYPIERLEDGLEEGFGFDGSSIRGWRAINNSDMLMQPDTSSAQIDPFLKTPTLSLICDVVDPVTQSPYDRCPRGLARRAEAYLGSTGIADTAYFGPEAEFFIFDSVRFDNAQNTAFYHVDSVEGRWNSGREEPGGNLGHKPNFKGGYFPVSPVDTFTDLRTDMVLAMQKVGIEVETHHHEVATAGQCEIDMKFDSMVSMADKLMWYKYIVKNVARQAGKSVTFMPKPLFGDNGSGMHTHQSLWKGGTPLFAGDEYAGMSEMALYYIGGILKHASAICALSNPCTNSYRRLVPGYEAPVNLAYSARNRSAAVRIPMLSSSPKSKRIEFRSPDPSCNPYLAFAAMMMAGLDGIENKIHPGDALDKDIYSLSPEELKEVPHVPHSLEAALDALQKDNAFLLKGDVFTSDLLDTWIEYKREREIDYVRLRPTPSEFALYYDI</sequence>
<feature type="binding site" evidence="14">
    <location>
        <position position="212"/>
    </location>
    <ligand>
        <name>Mg(2+)</name>
        <dbReference type="ChEBI" id="CHEBI:18420"/>
        <label>1</label>
    </ligand>
</feature>
<dbReference type="RefSeq" id="WP_012829664.1">
    <property type="nucleotide sequence ID" value="NC_013440.1"/>
</dbReference>
<feature type="binding site" evidence="14">
    <location>
        <position position="358"/>
    </location>
    <ligand>
        <name>Mg(2+)</name>
        <dbReference type="ChEBI" id="CHEBI:18420"/>
        <label>1</label>
    </ligand>
</feature>
<evidence type="ECO:0000256" key="6">
    <source>
        <dbReference type="ARBA" id="ARBA00022553"/>
    </source>
</evidence>
<dbReference type="GO" id="GO:0046872">
    <property type="term" value="F:metal ion binding"/>
    <property type="evidence" value="ECO:0007669"/>
    <property type="project" value="UniProtKB-KW"/>
</dbReference>
<keyword evidence="10 13" id="KW-0067">ATP-binding</keyword>
<evidence type="ECO:0000256" key="18">
    <source>
        <dbReference type="RuleBase" id="RU000387"/>
    </source>
</evidence>
<dbReference type="FunFam" id="3.30.590.10:FF:000001">
    <property type="entry name" value="Glutamine synthetase"/>
    <property type="match status" value="1"/>
</dbReference>
<feature type="binding site" evidence="12">
    <location>
        <position position="339"/>
    </location>
    <ligand>
        <name>L-glutamate</name>
        <dbReference type="ChEBI" id="CHEBI:29985"/>
    </ligand>
</feature>
<dbReference type="PROSITE" id="PS00181">
    <property type="entry name" value="GLNA_ATP"/>
    <property type="match status" value="1"/>
</dbReference>
<dbReference type="InterPro" id="IPR027302">
    <property type="entry name" value="Gln_synth_N_conserv_site"/>
</dbReference>
<dbReference type="PANTHER" id="PTHR43407:SF1">
    <property type="entry name" value="LENGSIN"/>
    <property type="match status" value="1"/>
</dbReference>
<comment type="similarity">
    <text evidence="2 16 17">Belongs to the glutamine synthetase family.</text>
</comment>
<evidence type="ECO:0000256" key="3">
    <source>
        <dbReference type="ARBA" id="ARBA00011354"/>
    </source>
</evidence>
<feature type="binding site" evidence="13">
    <location>
        <begin position="271"/>
        <end position="273"/>
    </location>
    <ligand>
        <name>ATP</name>
        <dbReference type="ChEBI" id="CHEBI:30616"/>
    </ligand>
</feature>
<evidence type="ECO:0000256" key="19">
    <source>
        <dbReference type="RuleBase" id="RU004356"/>
    </source>
</evidence>
<dbReference type="GO" id="GO:0019740">
    <property type="term" value="P:nitrogen utilization"/>
    <property type="evidence" value="ECO:0007669"/>
    <property type="project" value="TreeGrafter"/>
</dbReference>
<dbReference type="HOGENOM" id="CLU_017290_1_2_7"/>
<keyword evidence="5 18" id="KW-0963">Cytoplasm</keyword>
<dbReference type="Pfam" id="PF03951">
    <property type="entry name" value="Gln-synt_N"/>
    <property type="match status" value="1"/>
</dbReference>
<keyword evidence="8 14" id="KW-0479">Metal-binding</keyword>
<dbReference type="InterPro" id="IPR036651">
    <property type="entry name" value="Gln_synt_N_sf"/>
</dbReference>
<dbReference type="Gene3D" id="3.30.590.10">
    <property type="entry name" value="Glutamine synthetase/guanido kinase, catalytic domain"/>
    <property type="match status" value="1"/>
</dbReference>
<name>D0LQ29_HALO1</name>
<dbReference type="EMBL" id="CP001804">
    <property type="protein sequence ID" value="ACY17066.1"/>
    <property type="molecule type" value="Genomic_DNA"/>
</dbReference>
<feature type="binding site" evidence="14">
    <location>
        <position position="220"/>
    </location>
    <ligand>
        <name>Mg(2+)</name>
        <dbReference type="ChEBI" id="CHEBI:18420"/>
        <label>1</label>
    </ligand>
</feature>
<feature type="binding site" evidence="14">
    <location>
        <position position="131"/>
    </location>
    <ligand>
        <name>Mg(2+)</name>
        <dbReference type="ChEBI" id="CHEBI:18420"/>
        <label>1</label>
    </ligand>
</feature>
<evidence type="ECO:0000256" key="16">
    <source>
        <dbReference type="PROSITE-ProRule" id="PRU01330"/>
    </source>
</evidence>
<dbReference type="EC" id="6.3.1.2" evidence="19"/>
<evidence type="ECO:0000256" key="4">
    <source>
        <dbReference type="ARBA" id="ARBA00021364"/>
    </source>
</evidence>